<dbReference type="SMART" id="SM00595">
    <property type="entry name" value="MADF"/>
    <property type="match status" value="1"/>
</dbReference>
<dbReference type="GeneID" id="108020917"/>
<dbReference type="PANTHER" id="PTHR12243">
    <property type="entry name" value="MADF DOMAIN TRANSCRIPTION FACTOR"/>
    <property type="match status" value="1"/>
</dbReference>
<comment type="subcellular location">
    <subcellularLocation>
        <location evidence="1">Nucleus</location>
    </subcellularLocation>
</comment>
<sequence>MKIAVKVQNPPEQCIVDKPQILARSKNMKSDNFRLIAEVAKRRCLWDTNLAMAYRNQEAAAQWADVAQILQQDVMLCKKRFKGMRDSYRAEVRKIQQKRIQMSHWTYFRSLEFMRHLFDPEHLVPFPPEPFDIDAELLATCDSPRLVDFAIDVDDDDSVDFEIMEDIFRRESSVPQDSGSDGGSLIKPLDSISSAARDPSPKLLSPMYLPHNNNNNNKQFLPRPPPPSKRYRRRKTSPEFDGPIVNGHTKQATPNSAAESDLKNDSDYSFMVSMVPHVKSLSAISNLKFRMEMARVLVELRKEDQQLLEGAGREEGESVAGLPKLTPAPDSSFASHPEEPKYYPSNSSYHIGSPQSPSSYDFVDSSIIECDVKIENEALL</sequence>
<evidence type="ECO:0000256" key="2">
    <source>
        <dbReference type="SAM" id="MobiDB-lite"/>
    </source>
</evidence>
<proteinExistence type="predicted"/>
<dbReference type="Proteomes" id="UP001652628">
    <property type="component" value="Chromosome 2L"/>
</dbReference>
<dbReference type="GO" id="GO:0005634">
    <property type="term" value="C:nucleus"/>
    <property type="evidence" value="ECO:0007669"/>
    <property type="project" value="UniProtKB-SubCell"/>
</dbReference>
<name>A0AB39ZWJ5_DROSZ</name>
<feature type="compositionally biased region" description="Polar residues" evidence="2">
    <location>
        <begin position="344"/>
        <end position="357"/>
    </location>
</feature>
<keyword evidence="1" id="KW-0539">Nucleus</keyword>
<gene>
    <name evidence="6" type="primary">LOC108020917</name>
</gene>
<dbReference type="PANTHER" id="PTHR12243:SF64">
    <property type="entry name" value="DORSAL INTERACTING PROTEIN 3-RELATED"/>
    <property type="match status" value="1"/>
</dbReference>
<evidence type="ECO:0000313" key="6">
    <source>
        <dbReference type="RefSeq" id="XP_016944826.2"/>
    </source>
</evidence>
<evidence type="ECO:0000256" key="1">
    <source>
        <dbReference type="PROSITE-ProRule" id="PRU00371"/>
    </source>
</evidence>
<reference evidence="6" key="1">
    <citation type="submission" date="2025-08" db="UniProtKB">
        <authorList>
            <consortium name="RefSeq"/>
        </authorList>
    </citation>
    <scope>IDENTIFICATION</scope>
</reference>
<evidence type="ECO:0008006" key="7">
    <source>
        <dbReference type="Google" id="ProtNLM"/>
    </source>
</evidence>
<dbReference type="GO" id="GO:0006357">
    <property type="term" value="P:regulation of transcription by RNA polymerase II"/>
    <property type="evidence" value="ECO:0007669"/>
    <property type="project" value="TreeGrafter"/>
</dbReference>
<dbReference type="PROSITE" id="PS51031">
    <property type="entry name" value="BESS"/>
    <property type="match status" value="1"/>
</dbReference>
<organism evidence="5 6">
    <name type="scientific">Drosophila suzukii</name>
    <name type="common">Spotted-wing drosophila fruit fly</name>
    <dbReference type="NCBI Taxonomy" id="28584"/>
    <lineage>
        <taxon>Eukaryota</taxon>
        <taxon>Metazoa</taxon>
        <taxon>Ecdysozoa</taxon>
        <taxon>Arthropoda</taxon>
        <taxon>Hexapoda</taxon>
        <taxon>Insecta</taxon>
        <taxon>Pterygota</taxon>
        <taxon>Neoptera</taxon>
        <taxon>Endopterygota</taxon>
        <taxon>Diptera</taxon>
        <taxon>Brachycera</taxon>
        <taxon>Muscomorpha</taxon>
        <taxon>Ephydroidea</taxon>
        <taxon>Drosophilidae</taxon>
        <taxon>Drosophila</taxon>
        <taxon>Sophophora</taxon>
    </lineage>
</organism>
<feature type="domain" description="BESS" evidence="4">
    <location>
        <begin position="264"/>
        <end position="303"/>
    </location>
</feature>
<dbReference type="InterPro" id="IPR006578">
    <property type="entry name" value="MADF-dom"/>
</dbReference>
<dbReference type="PROSITE" id="PS51029">
    <property type="entry name" value="MADF"/>
    <property type="match status" value="1"/>
</dbReference>
<dbReference type="GO" id="GO:0003677">
    <property type="term" value="F:DNA binding"/>
    <property type="evidence" value="ECO:0007669"/>
    <property type="project" value="InterPro"/>
</dbReference>
<dbReference type="InterPro" id="IPR004210">
    <property type="entry name" value="BESS_motif"/>
</dbReference>
<dbReference type="GO" id="GO:0005667">
    <property type="term" value="C:transcription regulator complex"/>
    <property type="evidence" value="ECO:0007669"/>
    <property type="project" value="TreeGrafter"/>
</dbReference>
<dbReference type="InterPro" id="IPR039353">
    <property type="entry name" value="TF_Adf1"/>
</dbReference>
<dbReference type="Pfam" id="PF10545">
    <property type="entry name" value="MADF_DNA_bdg"/>
    <property type="match status" value="1"/>
</dbReference>
<feature type="region of interest" description="Disordered" evidence="2">
    <location>
        <begin position="170"/>
        <end position="263"/>
    </location>
</feature>
<keyword evidence="5" id="KW-1185">Reference proteome</keyword>
<evidence type="ECO:0000313" key="5">
    <source>
        <dbReference type="Proteomes" id="UP001652628"/>
    </source>
</evidence>
<dbReference type="Pfam" id="PF02944">
    <property type="entry name" value="BESS"/>
    <property type="match status" value="1"/>
</dbReference>
<feature type="region of interest" description="Disordered" evidence="2">
    <location>
        <begin position="310"/>
        <end position="357"/>
    </location>
</feature>
<accession>A0AB39ZWJ5</accession>
<evidence type="ECO:0000259" key="3">
    <source>
        <dbReference type="PROSITE" id="PS51029"/>
    </source>
</evidence>
<dbReference type="RefSeq" id="XP_016944826.2">
    <property type="nucleotide sequence ID" value="XM_017089337.4"/>
</dbReference>
<evidence type="ECO:0000259" key="4">
    <source>
        <dbReference type="PROSITE" id="PS51031"/>
    </source>
</evidence>
<feature type="compositionally biased region" description="Polar residues" evidence="2">
    <location>
        <begin position="248"/>
        <end position="258"/>
    </location>
</feature>
<protein>
    <recommendedName>
        <fullName evidence="7">MADF domain-containing protein</fullName>
    </recommendedName>
</protein>
<feature type="domain" description="MADF" evidence="3">
    <location>
        <begin position="34"/>
        <end position="119"/>
    </location>
</feature>
<dbReference type="AlphaFoldDB" id="A0AB39ZWJ5"/>